<dbReference type="Pfam" id="PF01926">
    <property type="entry name" value="MMR_HSR1"/>
    <property type="match status" value="1"/>
</dbReference>
<evidence type="ECO:0000259" key="1">
    <source>
        <dbReference type="Pfam" id="PF01926"/>
    </source>
</evidence>
<name>A0A5C8NRC8_9BURK</name>
<dbReference type="InterPro" id="IPR027417">
    <property type="entry name" value="P-loop_NTPase"/>
</dbReference>
<protein>
    <submittedName>
        <fullName evidence="2">DUF3482 domain-containing protein</fullName>
    </submittedName>
</protein>
<feature type="domain" description="G" evidence="1">
    <location>
        <begin position="13"/>
        <end position="154"/>
    </location>
</feature>
<dbReference type="EMBL" id="VDUY01000007">
    <property type="protein sequence ID" value="TXL63848.1"/>
    <property type="molecule type" value="Genomic_DNA"/>
</dbReference>
<sequence length="489" mass="52789">MTDDGARTISLSLISHTNVGKTTLARTLLGRDVGEVRDEAHVTDSADEHTLVETPRGDRLWLWDTPGFGDSARLAKRLEASGDPIGWFLSTVWDRFRDRALWSSQQAVRNVRERADIVLYLVNASETPDEAGYVAHEMRVLDWIGKPVVVILNQLGKPRPAADEAAEIERWRRELAGAKQVRAVLPLDAFARCWVQEATLLRTLAPLLPDEARAAFARLVEAWNARRRDTFDASIAVLVDRLARAAADRETLADDGLLGLLRTAPSPGRRAAMRALADRLDADIRTGTDRLIALHGLRGQAGAEVLARLAEHYVVREPLSERKAAVVGGAVSGALAGLKADLATGGLSFGAGLLAGGVIGALGAFGIARGYNVVRGAKSSSVAWSNAMLNELAITALLGYLAVAHYGRGRGDWTPSEHPPHWRAVVEDLVRERKDGFEHAWTLRDETDAQAAVAAALDPLLGDTALAVLDTLYPGSLAARRGEAARPTR</sequence>
<accession>A0A5C8NRC8</accession>
<dbReference type="Pfam" id="PF11981">
    <property type="entry name" value="DUF3482"/>
    <property type="match status" value="1"/>
</dbReference>
<dbReference type="AlphaFoldDB" id="A0A5C8NRC8"/>
<gene>
    <name evidence="2" type="ORF">FHP08_16270</name>
</gene>
<organism evidence="2 3">
    <name type="scientific">Zeimonas arvi</name>
    <dbReference type="NCBI Taxonomy" id="2498847"/>
    <lineage>
        <taxon>Bacteria</taxon>
        <taxon>Pseudomonadati</taxon>
        <taxon>Pseudomonadota</taxon>
        <taxon>Betaproteobacteria</taxon>
        <taxon>Burkholderiales</taxon>
        <taxon>Burkholderiaceae</taxon>
        <taxon>Zeimonas</taxon>
    </lineage>
</organism>
<dbReference type="InterPro" id="IPR021871">
    <property type="entry name" value="DUF3482"/>
</dbReference>
<proteinExistence type="predicted"/>
<comment type="caution">
    <text evidence="2">The sequence shown here is derived from an EMBL/GenBank/DDBJ whole genome shotgun (WGS) entry which is preliminary data.</text>
</comment>
<reference evidence="2 3" key="1">
    <citation type="submission" date="2019-06" db="EMBL/GenBank/DDBJ databases">
        <title>Quisquiliibacterium sp. nov., isolated from a maize field.</title>
        <authorList>
            <person name="Lin S.-Y."/>
            <person name="Tsai C.-F."/>
            <person name="Young C.-C."/>
        </authorList>
    </citation>
    <scope>NUCLEOTIDE SEQUENCE [LARGE SCALE GENOMIC DNA]</scope>
    <source>
        <strain evidence="2 3">CC-CFT501</strain>
    </source>
</reference>
<dbReference type="SUPFAM" id="SSF52540">
    <property type="entry name" value="P-loop containing nucleoside triphosphate hydrolases"/>
    <property type="match status" value="1"/>
</dbReference>
<dbReference type="Proteomes" id="UP000321548">
    <property type="component" value="Unassembled WGS sequence"/>
</dbReference>
<keyword evidence="3" id="KW-1185">Reference proteome</keyword>
<dbReference type="Gene3D" id="3.40.50.300">
    <property type="entry name" value="P-loop containing nucleotide triphosphate hydrolases"/>
    <property type="match status" value="1"/>
</dbReference>
<dbReference type="RefSeq" id="WP_147705542.1">
    <property type="nucleotide sequence ID" value="NZ_VDUY01000007.1"/>
</dbReference>
<dbReference type="GO" id="GO:0005525">
    <property type="term" value="F:GTP binding"/>
    <property type="evidence" value="ECO:0007669"/>
    <property type="project" value="InterPro"/>
</dbReference>
<evidence type="ECO:0000313" key="2">
    <source>
        <dbReference type="EMBL" id="TXL63848.1"/>
    </source>
</evidence>
<dbReference type="OrthoDB" id="5406017at2"/>
<dbReference type="InterPro" id="IPR006073">
    <property type="entry name" value="GTP-bd"/>
</dbReference>
<dbReference type="CDD" id="cd00882">
    <property type="entry name" value="Ras_like_GTPase"/>
    <property type="match status" value="1"/>
</dbReference>
<evidence type="ECO:0000313" key="3">
    <source>
        <dbReference type="Proteomes" id="UP000321548"/>
    </source>
</evidence>